<dbReference type="GO" id="GO:0005524">
    <property type="term" value="F:ATP binding"/>
    <property type="evidence" value="ECO:0007669"/>
    <property type="project" value="UniProtKB-UniRule"/>
</dbReference>
<dbReference type="AlphaFoldDB" id="A0AAV5FKP1"/>
<organism evidence="6 7">
    <name type="scientific">Eleusine coracana subsp. coracana</name>
    <dbReference type="NCBI Taxonomy" id="191504"/>
    <lineage>
        <taxon>Eukaryota</taxon>
        <taxon>Viridiplantae</taxon>
        <taxon>Streptophyta</taxon>
        <taxon>Embryophyta</taxon>
        <taxon>Tracheophyta</taxon>
        <taxon>Spermatophyta</taxon>
        <taxon>Magnoliopsida</taxon>
        <taxon>Liliopsida</taxon>
        <taxon>Poales</taxon>
        <taxon>Poaceae</taxon>
        <taxon>PACMAD clade</taxon>
        <taxon>Chloridoideae</taxon>
        <taxon>Cynodonteae</taxon>
        <taxon>Eleusininae</taxon>
        <taxon>Eleusine</taxon>
    </lineage>
</organism>
<evidence type="ECO:0000313" key="7">
    <source>
        <dbReference type="Proteomes" id="UP001054889"/>
    </source>
</evidence>
<dbReference type="InterPro" id="IPR001245">
    <property type="entry name" value="Ser-Thr/Tyr_kinase_cat_dom"/>
</dbReference>
<name>A0AAV5FKP1_ELECO</name>
<gene>
    <name evidence="6" type="primary">gb24226</name>
    <name evidence="6" type="ORF">PR202_gb24226</name>
</gene>
<dbReference type="EMBL" id="BQKI01000088">
    <property type="protein sequence ID" value="GJN35448.1"/>
    <property type="molecule type" value="Genomic_DNA"/>
</dbReference>
<dbReference type="PROSITE" id="PS00107">
    <property type="entry name" value="PROTEIN_KINASE_ATP"/>
    <property type="match status" value="1"/>
</dbReference>
<evidence type="ECO:0000313" key="6">
    <source>
        <dbReference type="EMBL" id="GJN35448.1"/>
    </source>
</evidence>
<dbReference type="InterPro" id="IPR000719">
    <property type="entry name" value="Prot_kinase_dom"/>
</dbReference>
<evidence type="ECO:0000259" key="5">
    <source>
        <dbReference type="PROSITE" id="PS50011"/>
    </source>
</evidence>
<comment type="caution">
    <text evidence="6">The sequence shown here is derived from an EMBL/GenBank/DDBJ whole genome shotgun (WGS) entry which is preliminary data.</text>
</comment>
<dbReference type="GO" id="GO:0004672">
    <property type="term" value="F:protein kinase activity"/>
    <property type="evidence" value="ECO:0007669"/>
    <property type="project" value="InterPro"/>
</dbReference>
<dbReference type="Proteomes" id="UP001054889">
    <property type="component" value="Unassembled WGS sequence"/>
</dbReference>
<dbReference type="PANTHER" id="PTHR27007">
    <property type="match status" value="1"/>
</dbReference>
<dbReference type="InterPro" id="IPR017441">
    <property type="entry name" value="Protein_kinase_ATP_BS"/>
</dbReference>
<feature type="binding site" evidence="3">
    <location>
        <position position="74"/>
    </location>
    <ligand>
        <name>ATP</name>
        <dbReference type="ChEBI" id="CHEBI:30616"/>
    </ligand>
</feature>
<evidence type="ECO:0000256" key="1">
    <source>
        <dbReference type="ARBA" id="ARBA00022741"/>
    </source>
</evidence>
<dbReference type="Gene3D" id="3.30.200.20">
    <property type="entry name" value="Phosphorylase Kinase, domain 1"/>
    <property type="match status" value="1"/>
</dbReference>
<dbReference type="InterPro" id="IPR050528">
    <property type="entry name" value="L-type_Lectin-RKs"/>
</dbReference>
<feature type="compositionally biased region" description="Acidic residues" evidence="4">
    <location>
        <begin position="10"/>
        <end position="22"/>
    </location>
</feature>
<protein>
    <recommendedName>
        <fullName evidence="5">Protein kinase domain-containing protein</fullName>
    </recommendedName>
</protein>
<evidence type="ECO:0000256" key="4">
    <source>
        <dbReference type="SAM" id="MobiDB-lite"/>
    </source>
</evidence>
<dbReference type="Pfam" id="PF07714">
    <property type="entry name" value="PK_Tyr_Ser-Thr"/>
    <property type="match status" value="1"/>
</dbReference>
<keyword evidence="1 3" id="KW-0547">Nucleotide-binding</keyword>
<evidence type="ECO:0000256" key="2">
    <source>
        <dbReference type="ARBA" id="ARBA00022840"/>
    </source>
</evidence>
<evidence type="ECO:0000256" key="3">
    <source>
        <dbReference type="PROSITE-ProRule" id="PRU10141"/>
    </source>
</evidence>
<feature type="domain" description="Protein kinase" evidence="5">
    <location>
        <begin position="45"/>
        <end position="97"/>
    </location>
</feature>
<dbReference type="PROSITE" id="PS50011">
    <property type="entry name" value="PROTEIN_KINASE_DOM"/>
    <property type="match status" value="1"/>
</dbReference>
<proteinExistence type="predicted"/>
<sequence>MLQKSRQQDLEEGTLFDDDLEDDFKKGTSPKRFNYGELTTTNNNFSNEHKLGEGSFGSVYRGFLTEMSLTIAIKRVSKSSKKGRKEYASEFHIISQL</sequence>
<keyword evidence="2 3" id="KW-0067">ATP-binding</keyword>
<dbReference type="InterPro" id="IPR011009">
    <property type="entry name" value="Kinase-like_dom_sf"/>
</dbReference>
<reference evidence="6" key="1">
    <citation type="journal article" date="2018" name="DNA Res.">
        <title>Multiple hybrid de novo genome assembly of finger millet, an orphan allotetraploid crop.</title>
        <authorList>
            <person name="Hatakeyama M."/>
            <person name="Aluri S."/>
            <person name="Balachadran M.T."/>
            <person name="Sivarajan S.R."/>
            <person name="Patrignani A."/>
            <person name="Gruter S."/>
            <person name="Poveda L."/>
            <person name="Shimizu-Inatsugi R."/>
            <person name="Baeten J."/>
            <person name="Francoijs K.J."/>
            <person name="Nataraja K.N."/>
            <person name="Reddy Y.A.N."/>
            <person name="Phadnis S."/>
            <person name="Ravikumar R.L."/>
            <person name="Schlapbach R."/>
            <person name="Sreeman S.M."/>
            <person name="Shimizu K.K."/>
        </authorList>
    </citation>
    <scope>NUCLEOTIDE SEQUENCE</scope>
</reference>
<accession>A0AAV5FKP1</accession>
<dbReference type="GO" id="GO:0051707">
    <property type="term" value="P:response to other organism"/>
    <property type="evidence" value="ECO:0007669"/>
    <property type="project" value="UniProtKB-ARBA"/>
</dbReference>
<dbReference type="SUPFAM" id="SSF56112">
    <property type="entry name" value="Protein kinase-like (PK-like)"/>
    <property type="match status" value="1"/>
</dbReference>
<reference evidence="6" key="2">
    <citation type="submission" date="2021-12" db="EMBL/GenBank/DDBJ databases">
        <title>Resequencing data analysis of finger millet.</title>
        <authorList>
            <person name="Hatakeyama M."/>
            <person name="Aluri S."/>
            <person name="Balachadran M.T."/>
            <person name="Sivarajan S.R."/>
            <person name="Poveda L."/>
            <person name="Shimizu-Inatsugi R."/>
            <person name="Schlapbach R."/>
            <person name="Sreeman S.M."/>
            <person name="Shimizu K.K."/>
        </authorList>
    </citation>
    <scope>NUCLEOTIDE SEQUENCE</scope>
</reference>
<feature type="region of interest" description="Disordered" evidence="4">
    <location>
        <begin position="1"/>
        <end position="32"/>
    </location>
</feature>
<keyword evidence="7" id="KW-1185">Reference proteome</keyword>